<dbReference type="PANTHER" id="PTHR23179:SF36">
    <property type="entry name" value="RHO-GAP DOMAIN-CONTAINING PROTEIN"/>
    <property type="match status" value="1"/>
</dbReference>
<dbReference type="OrthoDB" id="9994905at2759"/>
<feature type="compositionally biased region" description="Basic and acidic residues" evidence="3">
    <location>
        <begin position="884"/>
        <end position="894"/>
    </location>
</feature>
<dbReference type="InterPro" id="IPR000159">
    <property type="entry name" value="RA_dom"/>
</dbReference>
<dbReference type="PANTHER" id="PTHR23179">
    <property type="entry name" value="T-CELL ACTIVATION RHO GTPASE ACTIVATING PROTEIN-RELATED"/>
    <property type="match status" value="1"/>
</dbReference>
<dbReference type="InterPro" id="IPR047888">
    <property type="entry name" value="ARHGAP20_RA"/>
</dbReference>
<dbReference type="InterPro" id="IPR001849">
    <property type="entry name" value="PH_domain"/>
</dbReference>
<protein>
    <recommendedName>
        <fullName evidence="8">Rho GTPase-activating protein 20-like</fullName>
    </recommendedName>
</protein>
<feature type="compositionally biased region" description="Polar residues" evidence="3">
    <location>
        <begin position="955"/>
        <end position="965"/>
    </location>
</feature>
<dbReference type="InterPro" id="IPR047886">
    <property type="entry name" value="ARHGAP20-like_RhoGAP"/>
</dbReference>
<dbReference type="CDD" id="cd17115">
    <property type="entry name" value="RA_RHG20"/>
    <property type="match status" value="1"/>
</dbReference>
<dbReference type="AlphaFoldDB" id="A0A8C5MJG6"/>
<keyword evidence="7" id="KW-1185">Reference proteome</keyword>
<reference evidence="6" key="2">
    <citation type="submission" date="2025-09" db="UniProtKB">
        <authorList>
            <consortium name="Ensembl"/>
        </authorList>
    </citation>
    <scope>IDENTIFICATION</scope>
</reference>
<evidence type="ECO:0000256" key="3">
    <source>
        <dbReference type="SAM" id="MobiDB-lite"/>
    </source>
</evidence>
<dbReference type="Gene3D" id="2.30.29.30">
    <property type="entry name" value="Pleckstrin-homology domain (PH domain)/Phosphotyrosine-binding domain (PTB)"/>
    <property type="match status" value="1"/>
</dbReference>
<feature type="compositionally biased region" description="Basic residues" evidence="3">
    <location>
        <begin position="28"/>
        <end position="38"/>
    </location>
</feature>
<keyword evidence="1" id="KW-0343">GTPase activation</keyword>
<evidence type="ECO:0000256" key="1">
    <source>
        <dbReference type="ARBA" id="ARBA00022468"/>
    </source>
</evidence>
<dbReference type="Ensembl" id="ENSLLET00000014471.1">
    <property type="protein sequence ID" value="ENSLLEP00000013925.1"/>
    <property type="gene ID" value="ENSLLEG00000008830.1"/>
</dbReference>
<dbReference type="Pfam" id="PF00620">
    <property type="entry name" value="RhoGAP"/>
    <property type="match status" value="1"/>
</dbReference>
<dbReference type="SUPFAM" id="SSF48350">
    <property type="entry name" value="GTPase activation domain, GAP"/>
    <property type="match status" value="1"/>
</dbReference>
<organism evidence="6 7">
    <name type="scientific">Leptobrachium leishanense</name>
    <name type="common">Leishan spiny toad</name>
    <dbReference type="NCBI Taxonomy" id="445787"/>
    <lineage>
        <taxon>Eukaryota</taxon>
        <taxon>Metazoa</taxon>
        <taxon>Chordata</taxon>
        <taxon>Craniata</taxon>
        <taxon>Vertebrata</taxon>
        <taxon>Euteleostomi</taxon>
        <taxon>Amphibia</taxon>
        <taxon>Batrachia</taxon>
        <taxon>Anura</taxon>
        <taxon>Pelobatoidea</taxon>
        <taxon>Megophryidae</taxon>
        <taxon>Leptobrachium</taxon>
    </lineage>
</organism>
<dbReference type="PROSITE" id="PS50200">
    <property type="entry name" value="RA"/>
    <property type="match status" value="1"/>
</dbReference>
<evidence type="ECO:0000313" key="7">
    <source>
        <dbReference type="Proteomes" id="UP000694569"/>
    </source>
</evidence>
<dbReference type="FunFam" id="1.10.555.10:FF:000025">
    <property type="entry name" value="Rho GTPase-activating protein 20"/>
    <property type="match status" value="1"/>
</dbReference>
<dbReference type="GO" id="GO:0005096">
    <property type="term" value="F:GTPase activator activity"/>
    <property type="evidence" value="ECO:0007669"/>
    <property type="project" value="UniProtKB-KW"/>
</dbReference>
<dbReference type="CDD" id="cd13319">
    <property type="entry name" value="PH_RARhoGAP"/>
    <property type="match status" value="1"/>
</dbReference>
<dbReference type="Pfam" id="PF00788">
    <property type="entry name" value="RA"/>
    <property type="match status" value="1"/>
</dbReference>
<evidence type="ECO:0000259" key="5">
    <source>
        <dbReference type="PROSITE" id="PS50238"/>
    </source>
</evidence>
<dbReference type="Pfam" id="PF22286">
    <property type="entry name" value="RHG20_PH"/>
    <property type="match status" value="1"/>
</dbReference>
<feature type="region of interest" description="Disordered" evidence="3">
    <location>
        <begin position="1086"/>
        <end position="1122"/>
    </location>
</feature>
<feature type="region of interest" description="Disordered" evidence="3">
    <location>
        <begin position="1"/>
        <end position="46"/>
    </location>
</feature>
<accession>A0A8C5MJG6</accession>
<dbReference type="InterPro" id="IPR029071">
    <property type="entry name" value="Ubiquitin-like_domsf"/>
</dbReference>
<name>A0A8C5MJG6_9ANUR</name>
<evidence type="ECO:0000313" key="6">
    <source>
        <dbReference type="Ensembl" id="ENSLLEP00000013925.1"/>
    </source>
</evidence>
<evidence type="ECO:0000256" key="2">
    <source>
        <dbReference type="ARBA" id="ARBA00022553"/>
    </source>
</evidence>
<feature type="compositionally biased region" description="Polar residues" evidence="3">
    <location>
        <begin position="726"/>
        <end position="741"/>
    </location>
</feature>
<dbReference type="PROSITE" id="PS50238">
    <property type="entry name" value="RHOGAP"/>
    <property type="match status" value="1"/>
</dbReference>
<dbReference type="Gene3D" id="1.10.555.10">
    <property type="entry name" value="Rho GTPase activation protein"/>
    <property type="match status" value="1"/>
</dbReference>
<feature type="domain" description="Rho-GAP" evidence="5">
    <location>
        <begin position="357"/>
        <end position="543"/>
    </location>
</feature>
<feature type="region of interest" description="Disordered" evidence="3">
    <location>
        <begin position="724"/>
        <end position="759"/>
    </location>
</feature>
<feature type="domain" description="Ras-associating" evidence="4">
    <location>
        <begin position="204"/>
        <end position="307"/>
    </location>
</feature>
<dbReference type="InterPro" id="IPR011993">
    <property type="entry name" value="PH-like_dom_sf"/>
</dbReference>
<dbReference type="InterPro" id="IPR000198">
    <property type="entry name" value="RhoGAP_dom"/>
</dbReference>
<dbReference type="SUPFAM" id="SSF54236">
    <property type="entry name" value="Ubiquitin-like"/>
    <property type="match status" value="1"/>
</dbReference>
<dbReference type="GeneTree" id="ENSGT00940000154633"/>
<dbReference type="GO" id="GO:0007165">
    <property type="term" value="P:signal transduction"/>
    <property type="evidence" value="ECO:0007669"/>
    <property type="project" value="InterPro"/>
</dbReference>
<dbReference type="InterPro" id="IPR047887">
    <property type="entry name" value="ARHGAP20_PH"/>
</dbReference>
<feature type="compositionally biased region" description="Basic and acidic residues" evidence="3">
    <location>
        <begin position="903"/>
        <end position="928"/>
    </location>
</feature>
<dbReference type="Proteomes" id="UP000694569">
    <property type="component" value="Unplaced"/>
</dbReference>
<feature type="compositionally biased region" description="Low complexity" evidence="3">
    <location>
        <begin position="742"/>
        <end position="759"/>
    </location>
</feature>
<keyword evidence="2" id="KW-0597">Phosphoprotein</keyword>
<sequence>MKMTPQQPSLHKAPSKDLGSWIQEGGKKMRASVQRRRSSSAITKALTRSKSQSREIKLSPANSGNGLLFGAFCTPSNMFILKERVQLTSGWQTQERHLFLFKDSLVIAKSKSSTSLKLKKQVNLGEMWVNSRIGEISEKKLSSDNSFVIGWPTTNYIVTFSSSDTKEKWLSTLCWHINEVKKNEYPKKLPINVLYLEADELTSSATINVSNTDDTDKVIRMASEQLGVPGKPGDYQLWVMSGKDEAPYPLFGHEHPFSITMNCLRESHELPKGSNNNLYLDQGSEAVIVEELPRERHCQFVLRLRPHGLLNTRGELSQKYSRRKKSLIDWALRRTGSTTLNSPASQSPTTPRKLFGLSLSSICLNGNLPKPIMDMLILLYEEGPNTKGIFRRSANAKTCKELKEKLISGDDVQINRESVFVAAAVITDFLRNIPDSILSSDMYGLWMEVKEMEKQDCKIEAIKRLVEQLPEANAVLLQHLFAVLFHIKENSEVNQMTAFNLALCIAPNILWLPTASNPEEETKSTKKVALLVQFMIENYQHIFGQDVASLFRKPDKVPSTSTEDLSGINLIHRQDSSDELEFTASDSDKSDPNLLKDTDAMFDESLLLDEREDWDLFSEIAACYQSKTRMDSLECFNKDPFSCINSACCLNPSRDRCSSEPSVCLSSRICTQDHEPVARQSSCDATMMHNHIEYINQLKQLQLETRKLLNEELNSAMRKHTVRKTPLSSSIVKKNTQKLTPSSRSSYSSLSSATTSPSVSSLSSLDSAFSYCSESSVFSPTDVTSLPFMFGTSARLQTLSPEISKKKLKEWHLPLSTLFADNPYDLDFGEMHGLSIDKNACGGNSNSPSDNNTKGNAQDEQCLDKGSNYDFNCSVQPEASSKSSEPKSETHSTEVKAGPENGHCVHKETSVKHIEIKRQESSNDDGLKRTRVTFFMSPNIIPAQDQNDQLDKNSPDSSGSQSVKRQVPQTVFYGQNAPLVLHSVSRRQNTDLDKPHWQTQLRQVKSPCPSKTTINDQTVQAGNCSLVCTDNELNRVQISEEPHSEDTIKEQTPKKAHGKNITSFTQSIRIIMPTSVKNTVREYFKHNDEQSNNTSEEEGSEENFVHRRGEGSPLPGTHCPRDTTEKTYIVVEESFV</sequence>
<evidence type="ECO:0008006" key="8">
    <source>
        <dbReference type="Google" id="ProtNLM"/>
    </source>
</evidence>
<dbReference type="SMART" id="SM00324">
    <property type="entry name" value="RhoGAP"/>
    <property type="match status" value="1"/>
</dbReference>
<dbReference type="SUPFAM" id="SSF50729">
    <property type="entry name" value="PH domain-like"/>
    <property type="match status" value="1"/>
</dbReference>
<evidence type="ECO:0000259" key="4">
    <source>
        <dbReference type="PROSITE" id="PS50200"/>
    </source>
</evidence>
<dbReference type="GO" id="GO:0035023">
    <property type="term" value="P:regulation of Rho protein signal transduction"/>
    <property type="evidence" value="ECO:0007669"/>
    <property type="project" value="InterPro"/>
</dbReference>
<proteinExistence type="predicted"/>
<reference evidence="6" key="1">
    <citation type="submission" date="2025-08" db="UniProtKB">
        <authorList>
            <consortium name="Ensembl"/>
        </authorList>
    </citation>
    <scope>IDENTIFICATION</scope>
</reference>
<dbReference type="InterPro" id="IPR008936">
    <property type="entry name" value="Rho_GTPase_activation_prot"/>
</dbReference>
<dbReference type="CDD" id="cd04402">
    <property type="entry name" value="RhoGAP_ARHGAP20"/>
    <property type="match status" value="1"/>
</dbReference>
<dbReference type="SMART" id="SM00233">
    <property type="entry name" value="PH"/>
    <property type="match status" value="1"/>
</dbReference>
<feature type="region of interest" description="Disordered" evidence="3">
    <location>
        <begin position="873"/>
        <end position="965"/>
    </location>
</feature>